<name>A0AAN9QHY5_CANGL</name>
<protein>
    <submittedName>
        <fullName evidence="2">Uncharacterized protein</fullName>
    </submittedName>
</protein>
<evidence type="ECO:0000313" key="3">
    <source>
        <dbReference type="Proteomes" id="UP001367508"/>
    </source>
</evidence>
<dbReference type="Proteomes" id="UP001367508">
    <property type="component" value="Unassembled WGS sequence"/>
</dbReference>
<gene>
    <name evidence="2" type="ORF">VNO77_18735</name>
</gene>
<keyword evidence="3" id="KW-1185">Reference proteome</keyword>
<feature type="compositionally biased region" description="Polar residues" evidence="1">
    <location>
        <begin position="1"/>
        <end position="23"/>
    </location>
</feature>
<organism evidence="2 3">
    <name type="scientific">Canavalia gladiata</name>
    <name type="common">Sword bean</name>
    <name type="synonym">Dolichos gladiatus</name>
    <dbReference type="NCBI Taxonomy" id="3824"/>
    <lineage>
        <taxon>Eukaryota</taxon>
        <taxon>Viridiplantae</taxon>
        <taxon>Streptophyta</taxon>
        <taxon>Embryophyta</taxon>
        <taxon>Tracheophyta</taxon>
        <taxon>Spermatophyta</taxon>
        <taxon>Magnoliopsida</taxon>
        <taxon>eudicotyledons</taxon>
        <taxon>Gunneridae</taxon>
        <taxon>Pentapetalae</taxon>
        <taxon>rosids</taxon>
        <taxon>fabids</taxon>
        <taxon>Fabales</taxon>
        <taxon>Fabaceae</taxon>
        <taxon>Papilionoideae</taxon>
        <taxon>50 kb inversion clade</taxon>
        <taxon>NPAAA clade</taxon>
        <taxon>indigoferoid/millettioid clade</taxon>
        <taxon>Phaseoleae</taxon>
        <taxon>Canavalia</taxon>
    </lineage>
</organism>
<reference evidence="2 3" key="1">
    <citation type="submission" date="2024-01" db="EMBL/GenBank/DDBJ databases">
        <title>The genomes of 5 underutilized Papilionoideae crops provide insights into root nodulation and disease resistanc.</title>
        <authorList>
            <person name="Jiang F."/>
        </authorList>
    </citation>
    <scope>NUCLEOTIDE SEQUENCE [LARGE SCALE GENOMIC DNA]</scope>
    <source>
        <strain evidence="2">LVBAO_FW01</strain>
        <tissue evidence="2">Leaves</tissue>
    </source>
</reference>
<sequence>MEQSSQPLPSLGSNTQPSTTNVGGNEVALDPSATEAAGGVYAFSVAPLSPWLGVDDRGTDGDSMCGDCVAMGARERFG</sequence>
<proteinExistence type="predicted"/>
<evidence type="ECO:0000256" key="1">
    <source>
        <dbReference type="SAM" id="MobiDB-lite"/>
    </source>
</evidence>
<comment type="caution">
    <text evidence="2">The sequence shown here is derived from an EMBL/GenBank/DDBJ whole genome shotgun (WGS) entry which is preliminary data.</text>
</comment>
<evidence type="ECO:0000313" key="2">
    <source>
        <dbReference type="EMBL" id="KAK7338135.1"/>
    </source>
</evidence>
<dbReference type="EMBL" id="JAYMYQ010000004">
    <property type="protein sequence ID" value="KAK7338135.1"/>
    <property type="molecule type" value="Genomic_DNA"/>
</dbReference>
<accession>A0AAN9QHY5</accession>
<feature type="region of interest" description="Disordered" evidence="1">
    <location>
        <begin position="1"/>
        <end position="31"/>
    </location>
</feature>
<dbReference type="AlphaFoldDB" id="A0AAN9QHY5"/>